<evidence type="ECO:0000256" key="1">
    <source>
        <dbReference type="SAM" id="MobiDB-lite"/>
    </source>
</evidence>
<evidence type="ECO:0000313" key="3">
    <source>
        <dbReference type="EMBL" id="QSY56907.1"/>
    </source>
</evidence>
<gene>
    <name evidence="3" type="ORF">BLI708_06395</name>
    <name evidence="2" type="ORF">Tam1G_1661</name>
</gene>
<evidence type="ECO:0000313" key="2">
    <source>
        <dbReference type="EMBL" id="PLS24252.1"/>
    </source>
</evidence>
<dbReference type="EMBL" id="NMWV01000024">
    <property type="protein sequence ID" value="PLS24252.1"/>
    <property type="molecule type" value="Genomic_DNA"/>
</dbReference>
<reference evidence="2 4" key="1">
    <citation type="submission" date="2017-07" db="EMBL/GenBank/DDBJ databases">
        <title>Bifidobacterium novel species.</title>
        <authorList>
            <person name="Lugli G.A."/>
            <person name="Milani C."/>
            <person name="Duranti S."/>
            <person name="Mangifesta M."/>
        </authorList>
    </citation>
    <scope>NUCLEOTIDE SEQUENCE [LARGE SCALE GENOMIC DNA]</scope>
    <source>
        <strain evidence="2 4">45</strain>
    </source>
</reference>
<name>A0A2N5IQL2_9BIFI</name>
<dbReference type="Proteomes" id="UP000663067">
    <property type="component" value="Chromosome"/>
</dbReference>
<reference evidence="3 5" key="2">
    <citation type="submission" date="2021-03" db="EMBL/GenBank/DDBJ databases">
        <title>Genome sequencing of Bifidobacterium imperatoris JCM 32708.</title>
        <authorList>
            <person name="Kim J."/>
        </authorList>
    </citation>
    <scope>NUCLEOTIDE SEQUENCE [LARGE SCALE GENOMIC DNA]</scope>
    <source>
        <strain evidence="3 5">JCM 32708</strain>
    </source>
</reference>
<feature type="compositionally biased region" description="Polar residues" evidence="1">
    <location>
        <begin position="76"/>
        <end position="90"/>
    </location>
</feature>
<dbReference type="RefSeq" id="WP_101626192.1">
    <property type="nucleotide sequence ID" value="NZ_CP071591.1"/>
</dbReference>
<organism evidence="2 4">
    <name type="scientific">Bifidobacterium imperatoris</name>
    <dbReference type="NCBI Taxonomy" id="2020965"/>
    <lineage>
        <taxon>Bacteria</taxon>
        <taxon>Bacillati</taxon>
        <taxon>Actinomycetota</taxon>
        <taxon>Actinomycetes</taxon>
        <taxon>Bifidobacteriales</taxon>
        <taxon>Bifidobacteriaceae</taxon>
        <taxon>Bifidobacterium</taxon>
    </lineage>
</organism>
<keyword evidence="5" id="KW-1185">Reference proteome</keyword>
<evidence type="ECO:0000313" key="5">
    <source>
        <dbReference type="Proteomes" id="UP000663067"/>
    </source>
</evidence>
<dbReference type="AlphaFoldDB" id="A0A2N5IQL2"/>
<dbReference type="EMBL" id="CP071591">
    <property type="protein sequence ID" value="QSY56907.1"/>
    <property type="molecule type" value="Genomic_DNA"/>
</dbReference>
<dbReference type="Proteomes" id="UP000234855">
    <property type="component" value="Unassembled WGS sequence"/>
</dbReference>
<evidence type="ECO:0000313" key="4">
    <source>
        <dbReference type="Proteomes" id="UP000234855"/>
    </source>
</evidence>
<proteinExistence type="predicted"/>
<accession>A0A2N5IQL2</accession>
<sequence length="101" mass="11308">MKYIGLADNPIRFRKITDEPFDLPIDENLPMEIIREDISDKAEQIAAIALKALGLPLLSRNEMPTKKDKDIADAITGNNVSGNRHQNQWASVEVPHLKMSA</sequence>
<protein>
    <submittedName>
        <fullName evidence="2">Uncharacterized protein</fullName>
    </submittedName>
</protein>
<feature type="region of interest" description="Disordered" evidence="1">
    <location>
        <begin position="75"/>
        <end position="101"/>
    </location>
</feature>